<organism evidence="1 2">
    <name type="scientific">Caminibacter mediatlanticus TB-2</name>
    <dbReference type="NCBI Taxonomy" id="391592"/>
    <lineage>
        <taxon>Bacteria</taxon>
        <taxon>Pseudomonadati</taxon>
        <taxon>Campylobacterota</taxon>
        <taxon>Epsilonproteobacteria</taxon>
        <taxon>Nautiliales</taxon>
        <taxon>Nautiliaceae</taxon>
        <taxon>Caminibacter</taxon>
    </lineage>
</organism>
<dbReference type="EMBL" id="ABCJ01000015">
    <property type="protein sequence ID" value="EDM22943.1"/>
    <property type="molecule type" value="Genomic_DNA"/>
</dbReference>
<dbReference type="Gene3D" id="3.40.140.10">
    <property type="entry name" value="Cytidine Deaminase, domain 2"/>
    <property type="match status" value="1"/>
</dbReference>
<dbReference type="Proteomes" id="UP000003288">
    <property type="component" value="Unassembled WGS sequence"/>
</dbReference>
<reference evidence="1 2" key="1">
    <citation type="journal article" date="2011" name="Stand. Genomic Sci.">
        <title>Draft genome sequence of Caminibacter mediatlanticus strain TB-2, an epsilonproteobacterium isolated from a deep-sea hydrothermal vent.</title>
        <authorList>
            <person name="Giovannelli D."/>
            <person name="Ferriera S."/>
            <person name="Johnson J."/>
            <person name="Kravitz S."/>
            <person name="Perez-Rodriguez I."/>
            <person name="Ricci J."/>
            <person name="O'Brien C."/>
            <person name="Voordeckers J.W."/>
            <person name="Bini E."/>
            <person name="Vetriani C."/>
        </authorList>
    </citation>
    <scope>NUCLEOTIDE SEQUENCE [LARGE SCALE GENOMIC DNA]</scope>
    <source>
        <strain evidence="1 2">TB-2</strain>
    </source>
</reference>
<sequence length="54" mass="6305">MIFHAGIKKVVYKNEYKDKEGINLLKRKGVEVVSFNDLVNSDSKIKQKKRPGWK</sequence>
<name>A0AAI9AFY2_9BACT</name>
<evidence type="ECO:0000313" key="2">
    <source>
        <dbReference type="Proteomes" id="UP000003288"/>
    </source>
</evidence>
<accession>A0AAI9AFY2</accession>
<dbReference type="SUPFAM" id="SSF53927">
    <property type="entry name" value="Cytidine deaminase-like"/>
    <property type="match status" value="1"/>
</dbReference>
<proteinExistence type="predicted"/>
<dbReference type="RefSeq" id="WP_007475638.1">
    <property type="nucleotide sequence ID" value="NZ_ABCJ01000015.1"/>
</dbReference>
<dbReference type="InterPro" id="IPR016193">
    <property type="entry name" value="Cytidine_deaminase-like"/>
</dbReference>
<dbReference type="AlphaFoldDB" id="A0AAI9AFY2"/>
<comment type="caution">
    <text evidence="1">The sequence shown here is derived from an EMBL/GenBank/DDBJ whole genome shotgun (WGS) entry which is preliminary data.</text>
</comment>
<dbReference type="GO" id="GO:0003824">
    <property type="term" value="F:catalytic activity"/>
    <property type="evidence" value="ECO:0007669"/>
    <property type="project" value="InterPro"/>
</dbReference>
<gene>
    <name evidence="1" type="ORF">CMTB2_05542</name>
</gene>
<protein>
    <submittedName>
        <fullName evidence="1">Uncharacterized protein</fullName>
    </submittedName>
</protein>
<evidence type="ECO:0000313" key="1">
    <source>
        <dbReference type="EMBL" id="EDM22943.1"/>
    </source>
</evidence>